<dbReference type="AlphaFoldDB" id="D4XWE0"/>
<keyword evidence="5 8" id="KW-0408">Iron</keyword>
<name>D4XWE0_9BACT</name>
<dbReference type="RefSeq" id="WP_005683943.1">
    <property type="nucleotide sequence ID" value="NZ_ADNC01000027.1"/>
</dbReference>
<evidence type="ECO:0000256" key="5">
    <source>
        <dbReference type="ARBA" id="ARBA00023004"/>
    </source>
</evidence>
<keyword evidence="11" id="KW-1185">Reference proteome</keyword>
<comment type="similarity">
    <text evidence="8">Belongs to the KAE1 / TsaD family.</text>
</comment>
<dbReference type="InterPro" id="IPR043129">
    <property type="entry name" value="ATPase_NBD"/>
</dbReference>
<organism evidence="10 11">
    <name type="scientific">Mycoplasmopsis alligatoris A21JP2</name>
    <dbReference type="NCBI Taxonomy" id="747682"/>
    <lineage>
        <taxon>Bacteria</taxon>
        <taxon>Bacillati</taxon>
        <taxon>Mycoplasmatota</taxon>
        <taxon>Mycoplasmoidales</taxon>
        <taxon>Metamycoplasmataceae</taxon>
        <taxon>Mycoplasmopsis</taxon>
    </lineage>
</organism>
<dbReference type="GO" id="GO:0005506">
    <property type="term" value="F:iron ion binding"/>
    <property type="evidence" value="ECO:0007669"/>
    <property type="project" value="UniProtKB-UniRule"/>
</dbReference>
<evidence type="ECO:0000256" key="7">
    <source>
        <dbReference type="ARBA" id="ARBA00048117"/>
    </source>
</evidence>
<dbReference type="PRINTS" id="PR00789">
    <property type="entry name" value="OSIALOPTASE"/>
</dbReference>
<dbReference type="EMBL" id="ADNC01000027">
    <property type="protein sequence ID" value="EFF41310.1"/>
    <property type="molecule type" value="Genomic_DNA"/>
</dbReference>
<dbReference type="GO" id="GO:0005737">
    <property type="term" value="C:cytoplasm"/>
    <property type="evidence" value="ECO:0007669"/>
    <property type="project" value="UniProtKB-SubCell"/>
</dbReference>
<gene>
    <name evidence="8" type="primary">tsaD</name>
    <name evidence="10" type="ORF">MALL_0490</name>
</gene>
<evidence type="ECO:0000259" key="9">
    <source>
        <dbReference type="Pfam" id="PF00814"/>
    </source>
</evidence>
<feature type="binding site" evidence="8">
    <location>
        <begin position="130"/>
        <end position="134"/>
    </location>
    <ligand>
        <name>substrate</name>
    </ligand>
</feature>
<evidence type="ECO:0000313" key="10">
    <source>
        <dbReference type="EMBL" id="EFF41310.1"/>
    </source>
</evidence>
<evidence type="ECO:0000256" key="2">
    <source>
        <dbReference type="ARBA" id="ARBA00022679"/>
    </source>
</evidence>
<evidence type="ECO:0000256" key="8">
    <source>
        <dbReference type="HAMAP-Rule" id="MF_01445"/>
    </source>
</evidence>
<comment type="cofactor">
    <cofactor evidence="8">
        <name>Fe(2+)</name>
        <dbReference type="ChEBI" id="CHEBI:29033"/>
    </cofactor>
    <text evidence="8">Binds 1 Fe(2+) ion per subunit.</text>
</comment>
<dbReference type="InterPro" id="IPR000905">
    <property type="entry name" value="Gcp-like_dom"/>
</dbReference>
<comment type="subcellular location">
    <subcellularLocation>
        <location evidence="8">Cytoplasm</location>
    </subcellularLocation>
</comment>
<feature type="binding site" evidence="8">
    <location>
        <position position="180"/>
    </location>
    <ligand>
        <name>substrate</name>
    </ligand>
</feature>
<dbReference type="Proteomes" id="UP000004757">
    <property type="component" value="Unassembled WGS sequence"/>
</dbReference>
<dbReference type="eggNOG" id="COG0533">
    <property type="taxonomic scope" value="Bacteria"/>
</dbReference>
<dbReference type="Gene3D" id="3.30.420.40">
    <property type="match status" value="2"/>
</dbReference>
<dbReference type="PANTHER" id="PTHR11735">
    <property type="entry name" value="TRNA N6-ADENOSINE THREONYLCARBAMOYLTRANSFERASE"/>
    <property type="match status" value="1"/>
</dbReference>
<feature type="binding site" evidence="8">
    <location>
        <position position="293"/>
    </location>
    <ligand>
        <name>Fe cation</name>
        <dbReference type="ChEBI" id="CHEBI:24875"/>
    </ligand>
</feature>
<comment type="caution">
    <text evidence="10">The sequence shown here is derived from an EMBL/GenBank/DDBJ whole genome shotgun (WGS) entry which is preliminary data.</text>
</comment>
<protein>
    <recommendedName>
        <fullName evidence="8">tRNA N6-adenosine threonylcarbamoyltransferase</fullName>
        <ecNumber evidence="8">2.3.1.234</ecNumber>
    </recommendedName>
    <alternativeName>
        <fullName evidence="8">N6-L-threonylcarbamoyladenine synthase</fullName>
        <shortName evidence="8">t(6)A synthase</shortName>
    </alternativeName>
    <alternativeName>
        <fullName evidence="8">t(6)A37 threonylcarbamoyladenosine biosynthesis protein TsaD</fullName>
    </alternativeName>
    <alternativeName>
        <fullName evidence="8">tRNA threonylcarbamoyladenosine biosynthesis protein TsaD</fullName>
    </alternativeName>
</protein>
<dbReference type="SUPFAM" id="SSF53067">
    <property type="entry name" value="Actin-like ATPase domain"/>
    <property type="match status" value="2"/>
</dbReference>
<dbReference type="NCBIfam" id="TIGR03723">
    <property type="entry name" value="T6A_TsaD_YgjD"/>
    <property type="match status" value="1"/>
</dbReference>
<proteinExistence type="inferred from homology"/>
<comment type="function">
    <text evidence="8">Required for the formation of a threonylcarbamoyl group on adenosine at position 37 (t(6)A37) in tRNAs that read codons beginning with adenine. Is involved in the transfer of the threonylcarbamoyl moiety of threonylcarbamoyl-AMP (TC-AMP) to the N6 group of A37, together with TsaE and TsaB. TsaD likely plays a direct catalytic role in this reaction.</text>
</comment>
<feature type="binding site" evidence="8">
    <location>
        <position position="163"/>
    </location>
    <ligand>
        <name>substrate</name>
    </ligand>
</feature>
<dbReference type="InterPro" id="IPR022450">
    <property type="entry name" value="TsaD"/>
</dbReference>
<keyword evidence="4 8" id="KW-0479">Metal-binding</keyword>
<dbReference type="GO" id="GO:0061711">
    <property type="term" value="F:tRNA N(6)-L-threonylcarbamoyladenine synthase activity"/>
    <property type="evidence" value="ECO:0007669"/>
    <property type="project" value="UniProtKB-EC"/>
</dbReference>
<dbReference type="EC" id="2.3.1.234" evidence="8"/>
<feature type="binding site" evidence="8">
    <location>
        <position position="112"/>
    </location>
    <ligand>
        <name>Fe cation</name>
        <dbReference type="ChEBI" id="CHEBI:24875"/>
    </ligand>
</feature>
<dbReference type="GO" id="GO:0002949">
    <property type="term" value="P:tRNA threonylcarbamoyladenosine modification"/>
    <property type="evidence" value="ECO:0007669"/>
    <property type="project" value="UniProtKB-UniRule"/>
</dbReference>
<keyword evidence="2 8" id="KW-0808">Transferase</keyword>
<dbReference type="GO" id="GO:0006508">
    <property type="term" value="P:proteolysis"/>
    <property type="evidence" value="ECO:0007669"/>
    <property type="project" value="UniProtKB-KW"/>
</dbReference>
<reference evidence="10 11" key="1">
    <citation type="submission" date="2010-03" db="EMBL/GenBank/DDBJ databases">
        <authorList>
            <person name="Glass J.I."/>
            <person name="Benders G.A."/>
            <person name="Durkin A.S."/>
            <person name="Farmerie W.G."/>
            <person name="Hlavinka K."/>
            <person name="Hostetler J."/>
            <person name="Jackson J."/>
            <person name="May M.A."/>
            <person name="Miller R.H."/>
            <person name="Paralanov V."/>
            <person name="Radune D."/>
            <person name="Szczypinski B."/>
            <person name="Brown D.R."/>
        </authorList>
    </citation>
    <scope>NUCLEOTIDE SEQUENCE [LARGE SCALE GENOMIC DNA]</scope>
    <source>
        <strain evidence="10 11">A21JP2</strain>
    </source>
</reference>
<dbReference type="HAMAP" id="MF_01445">
    <property type="entry name" value="TsaD"/>
    <property type="match status" value="1"/>
</dbReference>
<evidence type="ECO:0000256" key="6">
    <source>
        <dbReference type="ARBA" id="ARBA00023315"/>
    </source>
</evidence>
<dbReference type="PANTHER" id="PTHR11735:SF6">
    <property type="entry name" value="TRNA N6-ADENOSINE THREONYLCARBAMOYLTRANSFERASE, MITOCHONDRIAL"/>
    <property type="match status" value="1"/>
</dbReference>
<keyword evidence="10" id="KW-0645">Protease</keyword>
<keyword evidence="1 8" id="KW-0963">Cytoplasm</keyword>
<feature type="binding site" evidence="8">
    <location>
        <position position="269"/>
    </location>
    <ligand>
        <name>substrate</name>
    </ligand>
</feature>
<dbReference type="FunFam" id="3.30.420.40:FF:000040">
    <property type="entry name" value="tRNA N6-adenosine threonylcarbamoyltransferase"/>
    <property type="match status" value="1"/>
</dbReference>
<evidence type="ECO:0000256" key="1">
    <source>
        <dbReference type="ARBA" id="ARBA00022490"/>
    </source>
</evidence>
<dbReference type="STRING" id="747682.MALL_0490"/>
<dbReference type="GO" id="GO:0008233">
    <property type="term" value="F:peptidase activity"/>
    <property type="evidence" value="ECO:0007669"/>
    <property type="project" value="UniProtKB-KW"/>
</dbReference>
<dbReference type="OrthoDB" id="9806197at2"/>
<sequence>MLILGIESSHDDTSFALLEDGKILEMISISQIEIFKKFGGTVPELASREHVNNIAIIFDKFNKKYNLSKLDYIAFTEKPGLIGALQIGFLFASALSIALNKPLVPVDHLEGHLFSATINNKVKFPALCLLVSGGHTQLLLAKNVYEIEILGETLDDAVGEVFDKVSSRTKLGFPGGPIIDKIFENYQGKYIKFTQPHTQNELDFSFSGLKSQVLNYVNNNTQKNIEINKEQVAASFQKTAVDYLINKTKIAINKHNIETLILGGGVSANTYLRSEFVKLFKNTIIPELKYATDNGAMITQCAYLKLVSK</sequence>
<feature type="binding site" evidence="8">
    <location>
        <position position="176"/>
    </location>
    <ligand>
        <name>substrate</name>
    </ligand>
</feature>
<accession>D4XWE0</accession>
<comment type="catalytic activity">
    <reaction evidence="7 8">
        <text>L-threonylcarbamoyladenylate + adenosine(37) in tRNA = N(6)-L-threonylcarbamoyladenosine(37) in tRNA + AMP + H(+)</text>
        <dbReference type="Rhea" id="RHEA:37059"/>
        <dbReference type="Rhea" id="RHEA-COMP:10162"/>
        <dbReference type="Rhea" id="RHEA-COMP:10163"/>
        <dbReference type="ChEBI" id="CHEBI:15378"/>
        <dbReference type="ChEBI" id="CHEBI:73682"/>
        <dbReference type="ChEBI" id="CHEBI:74411"/>
        <dbReference type="ChEBI" id="CHEBI:74418"/>
        <dbReference type="ChEBI" id="CHEBI:456215"/>
        <dbReference type="EC" id="2.3.1.234"/>
    </reaction>
</comment>
<feature type="binding site" evidence="8">
    <location>
        <position position="108"/>
    </location>
    <ligand>
        <name>Fe cation</name>
        <dbReference type="ChEBI" id="CHEBI:24875"/>
    </ligand>
</feature>
<dbReference type="InterPro" id="IPR017861">
    <property type="entry name" value="KAE1/TsaD"/>
</dbReference>
<evidence type="ECO:0000256" key="3">
    <source>
        <dbReference type="ARBA" id="ARBA00022694"/>
    </source>
</evidence>
<evidence type="ECO:0000256" key="4">
    <source>
        <dbReference type="ARBA" id="ARBA00022723"/>
    </source>
</evidence>
<feature type="domain" description="Gcp-like" evidence="9">
    <location>
        <begin position="22"/>
        <end position="299"/>
    </location>
</feature>
<dbReference type="NCBIfam" id="TIGR00329">
    <property type="entry name" value="gcp_kae1"/>
    <property type="match status" value="1"/>
</dbReference>
<evidence type="ECO:0000313" key="11">
    <source>
        <dbReference type="Proteomes" id="UP000004757"/>
    </source>
</evidence>
<keyword evidence="10" id="KW-0378">Hydrolase</keyword>
<keyword evidence="6 8" id="KW-0012">Acyltransferase</keyword>
<keyword evidence="3 8" id="KW-0819">tRNA processing</keyword>
<dbReference type="Pfam" id="PF00814">
    <property type="entry name" value="TsaD"/>
    <property type="match status" value="1"/>
</dbReference>